<reference evidence="3" key="1">
    <citation type="submission" date="2006-12" db="EMBL/GenBank/DDBJ databases">
        <title>Complete sequence of chromosome 2 of Paracoccus denitrificans PD1222.</title>
        <authorList>
            <person name="Copeland A."/>
            <person name="Lucas S."/>
            <person name="Lapidus A."/>
            <person name="Barry K."/>
            <person name="Detter J.C."/>
            <person name="Glavina del Rio T."/>
            <person name="Hammon N."/>
            <person name="Israni S."/>
            <person name="Dalin E."/>
            <person name="Tice H."/>
            <person name="Pitluck S."/>
            <person name="Munk A.C."/>
            <person name="Brettin T."/>
            <person name="Bruce D."/>
            <person name="Han C."/>
            <person name="Tapia R."/>
            <person name="Gilna P."/>
            <person name="Schmutz J."/>
            <person name="Larimer F."/>
            <person name="Land M."/>
            <person name="Hauser L."/>
            <person name="Kyrpides N."/>
            <person name="Lykidis A."/>
            <person name="Spiro S."/>
            <person name="Richardson D.J."/>
            <person name="Moir J.W.B."/>
            <person name="Ferguson S.J."/>
            <person name="van Spanning R.J.M."/>
            <person name="Richardson P."/>
        </authorList>
    </citation>
    <scope>NUCLEOTIDE SEQUENCE [LARGE SCALE GENOMIC DNA]</scope>
    <source>
        <strain evidence="3">Pd 1222</strain>
    </source>
</reference>
<dbReference type="HOGENOM" id="CLU_2570686_0_0_5"/>
<proteinExistence type="predicted"/>
<evidence type="ECO:0000313" key="2">
    <source>
        <dbReference type="EMBL" id="ABL71295.1"/>
    </source>
</evidence>
<evidence type="ECO:0000313" key="3">
    <source>
        <dbReference type="Proteomes" id="UP000000361"/>
    </source>
</evidence>
<feature type="region of interest" description="Disordered" evidence="1">
    <location>
        <begin position="1"/>
        <end position="21"/>
    </location>
</feature>
<protein>
    <submittedName>
        <fullName evidence="2">Uncharacterized protein</fullName>
    </submittedName>
</protein>
<feature type="region of interest" description="Disordered" evidence="1">
    <location>
        <begin position="53"/>
        <end position="81"/>
    </location>
</feature>
<keyword evidence="3" id="KW-1185">Reference proteome</keyword>
<dbReference type="KEGG" id="pde:Pden_3214"/>
<dbReference type="EMBL" id="CP000490">
    <property type="protein sequence ID" value="ABL71295.1"/>
    <property type="molecule type" value="Genomic_DNA"/>
</dbReference>
<sequence>MGGGTMSHHHKEPGEGCGGADDFDCGWSMTSLLSRLALREVRPSATIVDFPDLSGRAVGLSRRRQQPRTADPRSQSAAGNT</sequence>
<dbReference type="AlphaFoldDB" id="A1B701"/>
<feature type="compositionally biased region" description="Polar residues" evidence="1">
    <location>
        <begin position="72"/>
        <end position="81"/>
    </location>
</feature>
<accession>A1B701</accession>
<name>A1B701_PARDP</name>
<dbReference type="EnsemblBacteria" id="ABL71295">
    <property type="protein sequence ID" value="ABL71295"/>
    <property type="gene ID" value="Pden_3214"/>
</dbReference>
<dbReference type="STRING" id="318586.Pden_3214"/>
<organism evidence="2 3">
    <name type="scientific">Paracoccus denitrificans (strain Pd 1222)</name>
    <dbReference type="NCBI Taxonomy" id="318586"/>
    <lineage>
        <taxon>Bacteria</taxon>
        <taxon>Pseudomonadati</taxon>
        <taxon>Pseudomonadota</taxon>
        <taxon>Alphaproteobacteria</taxon>
        <taxon>Rhodobacterales</taxon>
        <taxon>Paracoccaceae</taxon>
        <taxon>Paracoccus</taxon>
    </lineage>
</organism>
<gene>
    <name evidence="2" type="ordered locus">Pden_3214</name>
</gene>
<dbReference type="Proteomes" id="UP000000361">
    <property type="component" value="Chromosome 2"/>
</dbReference>
<evidence type="ECO:0000256" key="1">
    <source>
        <dbReference type="SAM" id="MobiDB-lite"/>
    </source>
</evidence>